<feature type="compositionally biased region" description="Polar residues" evidence="1">
    <location>
        <begin position="90"/>
        <end position="103"/>
    </location>
</feature>
<name>A0A830H8F0_9CHLO</name>
<feature type="region of interest" description="Disordered" evidence="1">
    <location>
        <begin position="301"/>
        <end position="354"/>
    </location>
</feature>
<dbReference type="Proteomes" id="UP000660262">
    <property type="component" value="Unassembled WGS sequence"/>
</dbReference>
<dbReference type="EMBL" id="BNJQ01000004">
    <property type="protein sequence ID" value="GHP02862.1"/>
    <property type="molecule type" value="Genomic_DNA"/>
</dbReference>
<keyword evidence="2" id="KW-0472">Membrane</keyword>
<dbReference type="InterPro" id="IPR013766">
    <property type="entry name" value="Thioredoxin_domain"/>
</dbReference>
<protein>
    <submittedName>
        <fullName evidence="4">Aspartic proteinase</fullName>
    </submittedName>
</protein>
<dbReference type="Gene3D" id="3.10.350.10">
    <property type="entry name" value="LysM domain"/>
    <property type="match status" value="1"/>
</dbReference>
<dbReference type="Pfam" id="PF01476">
    <property type="entry name" value="LysM"/>
    <property type="match status" value="1"/>
</dbReference>
<dbReference type="PROSITE" id="PS51352">
    <property type="entry name" value="THIOREDOXIN_2"/>
    <property type="match status" value="1"/>
</dbReference>
<dbReference type="SUPFAM" id="SSF52833">
    <property type="entry name" value="Thioredoxin-like"/>
    <property type="match status" value="1"/>
</dbReference>
<comment type="caution">
    <text evidence="4">The sequence shown here is derived from an EMBL/GenBank/DDBJ whole genome shotgun (WGS) entry which is preliminary data.</text>
</comment>
<dbReference type="InterPro" id="IPR018392">
    <property type="entry name" value="LysM"/>
</dbReference>
<feature type="compositionally biased region" description="Acidic residues" evidence="1">
    <location>
        <begin position="30"/>
        <end position="65"/>
    </location>
</feature>
<proteinExistence type="predicted"/>
<feature type="compositionally biased region" description="Polar residues" evidence="1">
    <location>
        <begin position="113"/>
        <end position="125"/>
    </location>
</feature>
<evidence type="ECO:0000313" key="4">
    <source>
        <dbReference type="EMBL" id="GHP02862.1"/>
    </source>
</evidence>
<keyword evidence="2" id="KW-0812">Transmembrane</keyword>
<feature type="region of interest" description="Disordered" evidence="1">
    <location>
        <begin position="23"/>
        <end position="125"/>
    </location>
</feature>
<keyword evidence="5" id="KW-1185">Reference proteome</keyword>
<dbReference type="OrthoDB" id="7869097at2759"/>
<reference evidence="4" key="1">
    <citation type="submission" date="2020-10" db="EMBL/GenBank/DDBJ databases">
        <title>Unveiling of a novel bifunctional photoreceptor, Dualchrome1, isolated from a cosmopolitan green alga.</title>
        <authorList>
            <person name="Suzuki S."/>
            <person name="Kawachi M."/>
        </authorList>
    </citation>
    <scope>NUCLEOTIDE SEQUENCE</scope>
    <source>
        <strain evidence="4">NIES 2893</strain>
    </source>
</reference>
<sequence length="383" mass="41168">MVLDSLEVLLDEVLLDEVLLEVRRWRESADDGDDSETSNDDDDDDDDEYDDDEDGDGDPGDTLEDIAERHGTSVAEIKGQNSNRKRLKQVDNNTTPSAAAQTKSAEKGCDSNGGPTSSTDPDLWPANQSAAELMLDGEVSRDSVLCVYAPWCRFCKAMEDDFENFARRLPRGKVGVYCLRGDATPSDREWTREVLNTSTFPTIIAFPASDRSGVGSTAYKYDDDVRTPEALLAFLNGTTGAKYRLDSPAKAKQAVAAAPVPVNAVSDPKYKVSLSIGLVACAAAAAAAGVVLAVRDRSLLPKPKTDKMPQGPTTVTYNSAAEPSSTSEDVESSSGVNKVDPEPHAPKETRERAAAAKELVSVVGKVPRLVWQIAVGREKVVKS</sequence>
<feature type="transmembrane region" description="Helical" evidence="2">
    <location>
        <begin position="272"/>
        <end position="294"/>
    </location>
</feature>
<feature type="compositionally biased region" description="Polar residues" evidence="1">
    <location>
        <begin position="311"/>
        <end position="321"/>
    </location>
</feature>
<evidence type="ECO:0000259" key="3">
    <source>
        <dbReference type="PROSITE" id="PS51352"/>
    </source>
</evidence>
<dbReference type="Gene3D" id="3.40.30.10">
    <property type="entry name" value="Glutaredoxin"/>
    <property type="match status" value="1"/>
</dbReference>
<evidence type="ECO:0000256" key="1">
    <source>
        <dbReference type="SAM" id="MobiDB-lite"/>
    </source>
</evidence>
<dbReference type="InterPro" id="IPR036249">
    <property type="entry name" value="Thioredoxin-like_sf"/>
</dbReference>
<evidence type="ECO:0000256" key="2">
    <source>
        <dbReference type="SAM" id="Phobius"/>
    </source>
</evidence>
<feature type="domain" description="Thioredoxin" evidence="3">
    <location>
        <begin position="120"/>
        <end position="240"/>
    </location>
</feature>
<dbReference type="InterPro" id="IPR036779">
    <property type="entry name" value="LysM_dom_sf"/>
</dbReference>
<keyword evidence="2" id="KW-1133">Transmembrane helix</keyword>
<organism evidence="4 5">
    <name type="scientific">Pycnococcus provasolii</name>
    <dbReference type="NCBI Taxonomy" id="41880"/>
    <lineage>
        <taxon>Eukaryota</taxon>
        <taxon>Viridiplantae</taxon>
        <taxon>Chlorophyta</taxon>
        <taxon>Pseudoscourfieldiophyceae</taxon>
        <taxon>Pseudoscourfieldiales</taxon>
        <taxon>Pycnococcaceae</taxon>
        <taxon>Pycnococcus</taxon>
    </lineage>
</organism>
<evidence type="ECO:0000313" key="5">
    <source>
        <dbReference type="Proteomes" id="UP000660262"/>
    </source>
</evidence>
<gene>
    <name evidence="4" type="ORF">PPROV_000161700</name>
</gene>
<feature type="compositionally biased region" description="Basic and acidic residues" evidence="1">
    <location>
        <begin position="339"/>
        <end position="354"/>
    </location>
</feature>
<accession>A0A830H8F0</accession>
<dbReference type="AlphaFoldDB" id="A0A830H8F0"/>